<protein>
    <recommendedName>
        <fullName evidence="4">Secreted protein</fullName>
    </recommendedName>
</protein>
<feature type="signal peptide" evidence="1">
    <location>
        <begin position="1"/>
        <end position="27"/>
    </location>
</feature>
<keyword evidence="1" id="KW-0732">Signal</keyword>
<dbReference type="InParanoid" id="A0A420XRK9"/>
<evidence type="ECO:0000313" key="2">
    <source>
        <dbReference type="EMBL" id="RKS77449.1"/>
    </source>
</evidence>
<dbReference type="EMBL" id="RBWV01000010">
    <property type="protein sequence ID" value="RKS77449.1"/>
    <property type="molecule type" value="Genomic_DNA"/>
</dbReference>
<organism evidence="2 3">
    <name type="scientific">Motilibacter peucedani</name>
    <dbReference type="NCBI Taxonomy" id="598650"/>
    <lineage>
        <taxon>Bacteria</taxon>
        <taxon>Bacillati</taxon>
        <taxon>Actinomycetota</taxon>
        <taxon>Actinomycetes</taxon>
        <taxon>Motilibacterales</taxon>
        <taxon>Motilibacteraceae</taxon>
        <taxon>Motilibacter</taxon>
    </lineage>
</organism>
<comment type="caution">
    <text evidence="2">The sequence shown here is derived from an EMBL/GenBank/DDBJ whole genome shotgun (WGS) entry which is preliminary data.</text>
</comment>
<sequence length="126" mass="13444">MRHVYRAALCIGATALISVGVAGPAAADSSNTLYTIWPDRRAHASFTSYDEIFKVSDDEGDGASAIVYWNYTGGATHTCTNSKGAGTTKTCDLDLPENRTIHWQLCTQSLSGGGAVYCSKERTDTT</sequence>
<reference evidence="2 3" key="1">
    <citation type="submission" date="2018-10" db="EMBL/GenBank/DDBJ databases">
        <title>Genomic Encyclopedia of Archaeal and Bacterial Type Strains, Phase II (KMG-II): from individual species to whole genera.</title>
        <authorList>
            <person name="Goeker M."/>
        </authorList>
    </citation>
    <scope>NUCLEOTIDE SEQUENCE [LARGE SCALE GENOMIC DNA]</scope>
    <source>
        <strain evidence="2 3">RP-AC37</strain>
    </source>
</reference>
<feature type="chain" id="PRO_5019027760" description="Secreted protein" evidence="1">
    <location>
        <begin position="28"/>
        <end position="126"/>
    </location>
</feature>
<dbReference type="AlphaFoldDB" id="A0A420XRK9"/>
<evidence type="ECO:0008006" key="4">
    <source>
        <dbReference type="Google" id="ProtNLM"/>
    </source>
</evidence>
<evidence type="ECO:0000256" key="1">
    <source>
        <dbReference type="SAM" id="SignalP"/>
    </source>
</evidence>
<keyword evidence="3" id="KW-1185">Reference proteome</keyword>
<dbReference type="RefSeq" id="WP_121192489.1">
    <property type="nucleotide sequence ID" value="NZ_RBWV01000010.1"/>
</dbReference>
<evidence type="ECO:0000313" key="3">
    <source>
        <dbReference type="Proteomes" id="UP000281955"/>
    </source>
</evidence>
<dbReference type="Proteomes" id="UP000281955">
    <property type="component" value="Unassembled WGS sequence"/>
</dbReference>
<dbReference type="OrthoDB" id="4260918at2"/>
<name>A0A420XRK9_9ACTN</name>
<proteinExistence type="predicted"/>
<gene>
    <name evidence="2" type="ORF">CLV35_1135</name>
</gene>
<accession>A0A420XRK9</accession>